<keyword evidence="1" id="KW-0812">Transmembrane</keyword>
<keyword evidence="1" id="KW-1133">Transmembrane helix</keyword>
<feature type="transmembrane region" description="Helical" evidence="1">
    <location>
        <begin position="74"/>
        <end position="94"/>
    </location>
</feature>
<feature type="transmembrane region" description="Helical" evidence="1">
    <location>
        <begin position="292"/>
        <end position="314"/>
    </location>
</feature>
<feature type="transmembrane region" description="Helical" evidence="1">
    <location>
        <begin position="159"/>
        <end position="178"/>
    </location>
</feature>
<organism evidence="2 3">
    <name type="scientific">Spinactinospora alkalitolerans</name>
    <dbReference type="NCBI Taxonomy" id="687207"/>
    <lineage>
        <taxon>Bacteria</taxon>
        <taxon>Bacillati</taxon>
        <taxon>Actinomycetota</taxon>
        <taxon>Actinomycetes</taxon>
        <taxon>Streptosporangiales</taxon>
        <taxon>Nocardiopsidaceae</taxon>
        <taxon>Spinactinospora</taxon>
    </lineage>
</organism>
<evidence type="ECO:0000313" key="2">
    <source>
        <dbReference type="EMBL" id="NYE47701.1"/>
    </source>
</evidence>
<reference evidence="2 3" key="1">
    <citation type="submission" date="2020-07" db="EMBL/GenBank/DDBJ databases">
        <title>Sequencing the genomes of 1000 actinobacteria strains.</title>
        <authorList>
            <person name="Klenk H.-P."/>
        </authorList>
    </citation>
    <scope>NUCLEOTIDE SEQUENCE [LARGE SCALE GENOMIC DNA]</scope>
    <source>
        <strain evidence="2 3">CXB654</strain>
    </source>
</reference>
<feature type="transmembrane region" description="Helical" evidence="1">
    <location>
        <begin position="106"/>
        <end position="131"/>
    </location>
</feature>
<sequence length="379" mass="39683">MRARENTAPAAPERPRAGRPGRWRVWAPYAALAWSIGYALIAAYWAWSGTGFPYTGETARLPGAALLGRFGPSAAWTAVVLLGLPMAVVAAAMLRGARTGRPALTAAGCAASALLLLAMTDVNLLAALGYVPYGVYGLTTGAPVGEVFVNAVVAWPIPHQYLCVVGGFLWLMATVAYARRTGDACMACGRRSGTQGWTAPASAARWGRVAAYVAAVIPVLYAVSRYAWALGIPLGISEDFLRQGREQGAWTSGAFLATFGVVGAILTLGLVQRWGEVFPRWMVGLAGRRVPISLAVVPASIVSVLVTVGGIGMWSGFARTVTTDSADWMAVAPALPWPLWGVALAAATLAYHLRRRGACRTCGRGGEQAEAAVPDEAAV</sequence>
<accession>A0A852TVH6</accession>
<comment type="caution">
    <text evidence="2">The sequence shown here is derived from an EMBL/GenBank/DDBJ whole genome shotgun (WGS) entry which is preliminary data.</text>
</comment>
<keyword evidence="3" id="KW-1185">Reference proteome</keyword>
<dbReference type="AlphaFoldDB" id="A0A852TVH6"/>
<feature type="transmembrane region" description="Helical" evidence="1">
    <location>
        <begin position="248"/>
        <end position="271"/>
    </location>
</feature>
<name>A0A852TVH6_9ACTN</name>
<keyword evidence="1" id="KW-0472">Membrane</keyword>
<dbReference type="RefSeq" id="WP_179643602.1">
    <property type="nucleotide sequence ID" value="NZ_BAAAYY010000018.1"/>
</dbReference>
<evidence type="ECO:0000313" key="3">
    <source>
        <dbReference type="Proteomes" id="UP000589036"/>
    </source>
</evidence>
<protein>
    <submittedName>
        <fullName evidence="2">Uncharacterized protein</fullName>
    </submittedName>
</protein>
<proteinExistence type="predicted"/>
<gene>
    <name evidence="2" type="ORF">HDA32_002821</name>
</gene>
<dbReference type="EMBL" id="JACCCC010000001">
    <property type="protein sequence ID" value="NYE47701.1"/>
    <property type="molecule type" value="Genomic_DNA"/>
</dbReference>
<feature type="transmembrane region" description="Helical" evidence="1">
    <location>
        <begin position="209"/>
        <end position="228"/>
    </location>
</feature>
<feature type="transmembrane region" description="Helical" evidence="1">
    <location>
        <begin position="26"/>
        <end position="47"/>
    </location>
</feature>
<evidence type="ECO:0000256" key="1">
    <source>
        <dbReference type="SAM" id="Phobius"/>
    </source>
</evidence>
<feature type="transmembrane region" description="Helical" evidence="1">
    <location>
        <begin position="334"/>
        <end position="353"/>
    </location>
</feature>
<dbReference type="Proteomes" id="UP000589036">
    <property type="component" value="Unassembled WGS sequence"/>
</dbReference>